<sequence length="133" mass="14838">MAGLGNPDIRVSQGVEKEEGQRAWEEGKKDGAVGEDGDVDGRDSTGKNIPDDEDRRLDKQSLSKPRGNPTEGQESPEQRRLRHVRGGTWLKQVRSCMKNRLIGLTTPPSWENNHPPLEALGKRRKEEVTCIEG</sequence>
<dbReference type="EMBL" id="JANPWB010000004">
    <property type="protein sequence ID" value="KAJ1191211.1"/>
    <property type="molecule type" value="Genomic_DNA"/>
</dbReference>
<protein>
    <submittedName>
        <fullName evidence="2">Uncharacterized protein</fullName>
    </submittedName>
</protein>
<organism evidence="2 3">
    <name type="scientific">Pleurodeles waltl</name>
    <name type="common">Iberian ribbed newt</name>
    <dbReference type="NCBI Taxonomy" id="8319"/>
    <lineage>
        <taxon>Eukaryota</taxon>
        <taxon>Metazoa</taxon>
        <taxon>Chordata</taxon>
        <taxon>Craniata</taxon>
        <taxon>Vertebrata</taxon>
        <taxon>Euteleostomi</taxon>
        <taxon>Amphibia</taxon>
        <taxon>Batrachia</taxon>
        <taxon>Caudata</taxon>
        <taxon>Salamandroidea</taxon>
        <taxon>Salamandridae</taxon>
        <taxon>Pleurodelinae</taxon>
        <taxon>Pleurodeles</taxon>
    </lineage>
</organism>
<dbReference type="Proteomes" id="UP001066276">
    <property type="component" value="Chromosome 2_2"/>
</dbReference>
<evidence type="ECO:0000313" key="2">
    <source>
        <dbReference type="EMBL" id="KAJ1191211.1"/>
    </source>
</evidence>
<keyword evidence="3" id="KW-1185">Reference proteome</keyword>
<gene>
    <name evidence="2" type="ORF">NDU88_000527</name>
</gene>
<feature type="region of interest" description="Disordered" evidence="1">
    <location>
        <begin position="1"/>
        <end position="82"/>
    </location>
</feature>
<feature type="compositionally biased region" description="Basic and acidic residues" evidence="1">
    <location>
        <begin position="39"/>
        <end position="61"/>
    </location>
</feature>
<accession>A0AAV7URJ4</accession>
<name>A0AAV7URJ4_PLEWA</name>
<reference evidence="2" key="1">
    <citation type="journal article" date="2022" name="bioRxiv">
        <title>Sequencing and chromosome-scale assembly of the giantPleurodeles waltlgenome.</title>
        <authorList>
            <person name="Brown T."/>
            <person name="Elewa A."/>
            <person name="Iarovenko S."/>
            <person name="Subramanian E."/>
            <person name="Araus A.J."/>
            <person name="Petzold A."/>
            <person name="Susuki M."/>
            <person name="Suzuki K.-i.T."/>
            <person name="Hayashi T."/>
            <person name="Toyoda A."/>
            <person name="Oliveira C."/>
            <person name="Osipova E."/>
            <person name="Leigh N.D."/>
            <person name="Simon A."/>
            <person name="Yun M.H."/>
        </authorList>
    </citation>
    <scope>NUCLEOTIDE SEQUENCE</scope>
    <source>
        <strain evidence="2">20211129_DDA</strain>
        <tissue evidence="2">Liver</tissue>
    </source>
</reference>
<comment type="caution">
    <text evidence="2">The sequence shown here is derived from an EMBL/GenBank/DDBJ whole genome shotgun (WGS) entry which is preliminary data.</text>
</comment>
<evidence type="ECO:0000256" key="1">
    <source>
        <dbReference type="SAM" id="MobiDB-lite"/>
    </source>
</evidence>
<proteinExistence type="predicted"/>
<evidence type="ECO:0000313" key="3">
    <source>
        <dbReference type="Proteomes" id="UP001066276"/>
    </source>
</evidence>
<feature type="compositionally biased region" description="Basic and acidic residues" evidence="1">
    <location>
        <begin position="15"/>
        <end position="32"/>
    </location>
</feature>
<dbReference type="AlphaFoldDB" id="A0AAV7URJ4"/>